<accession>A0ABU2NQU9</accession>
<feature type="compositionally biased region" description="Gly residues" evidence="1">
    <location>
        <begin position="60"/>
        <end position="72"/>
    </location>
</feature>
<comment type="caution">
    <text evidence="4">The sequence shown here is derived from an EMBL/GenBank/DDBJ whole genome shotgun (WGS) entry which is preliminary data.</text>
</comment>
<keyword evidence="3" id="KW-0732">Signal</keyword>
<feature type="compositionally biased region" description="Low complexity" evidence="1">
    <location>
        <begin position="36"/>
        <end position="46"/>
    </location>
</feature>
<evidence type="ECO:0000256" key="1">
    <source>
        <dbReference type="SAM" id="MobiDB-lite"/>
    </source>
</evidence>
<feature type="transmembrane region" description="Helical" evidence="2">
    <location>
        <begin position="81"/>
        <end position="102"/>
    </location>
</feature>
<protein>
    <recommendedName>
        <fullName evidence="6">Integral membrane protein</fullName>
    </recommendedName>
</protein>
<gene>
    <name evidence="4" type="ORF">RM572_11290</name>
</gene>
<feature type="chain" id="PRO_5046392758" description="Integral membrane protein" evidence="3">
    <location>
        <begin position="23"/>
        <end position="115"/>
    </location>
</feature>
<evidence type="ECO:0000256" key="2">
    <source>
        <dbReference type="SAM" id="Phobius"/>
    </source>
</evidence>
<dbReference type="EMBL" id="JAVREQ010000008">
    <property type="protein sequence ID" value="MDT0379351.1"/>
    <property type="molecule type" value="Genomic_DNA"/>
</dbReference>
<dbReference type="RefSeq" id="WP_311673144.1">
    <property type="nucleotide sequence ID" value="NZ_JAVREQ010000008.1"/>
</dbReference>
<keyword evidence="2" id="KW-0812">Transmembrane</keyword>
<keyword evidence="2" id="KW-0472">Membrane</keyword>
<name>A0ABU2NQU9_9ACTN</name>
<evidence type="ECO:0000256" key="3">
    <source>
        <dbReference type="SAM" id="SignalP"/>
    </source>
</evidence>
<keyword evidence="2" id="KW-1133">Transmembrane helix</keyword>
<feature type="signal peptide" evidence="3">
    <location>
        <begin position="1"/>
        <end position="22"/>
    </location>
</feature>
<feature type="region of interest" description="Disordered" evidence="1">
    <location>
        <begin position="31"/>
        <end position="77"/>
    </location>
</feature>
<evidence type="ECO:0008006" key="6">
    <source>
        <dbReference type="Google" id="ProtNLM"/>
    </source>
</evidence>
<reference evidence="5" key="1">
    <citation type="submission" date="2023-07" db="EMBL/GenBank/DDBJ databases">
        <title>30 novel species of actinomycetes from the DSMZ collection.</title>
        <authorList>
            <person name="Nouioui I."/>
        </authorList>
    </citation>
    <scope>NUCLEOTIDE SEQUENCE [LARGE SCALE GENOMIC DNA]</scope>
    <source>
        <strain evidence="5">DSM 42041</strain>
    </source>
</reference>
<evidence type="ECO:0000313" key="4">
    <source>
        <dbReference type="EMBL" id="MDT0379351.1"/>
    </source>
</evidence>
<organism evidence="4 5">
    <name type="scientific">Streptomyces hazeniae</name>
    <dbReference type="NCBI Taxonomy" id="3075538"/>
    <lineage>
        <taxon>Bacteria</taxon>
        <taxon>Bacillati</taxon>
        <taxon>Actinomycetota</taxon>
        <taxon>Actinomycetes</taxon>
        <taxon>Kitasatosporales</taxon>
        <taxon>Streptomycetaceae</taxon>
        <taxon>Streptomyces</taxon>
    </lineage>
</organism>
<evidence type="ECO:0000313" key="5">
    <source>
        <dbReference type="Proteomes" id="UP001183414"/>
    </source>
</evidence>
<dbReference type="Proteomes" id="UP001183414">
    <property type="component" value="Unassembled WGS sequence"/>
</dbReference>
<proteinExistence type="predicted"/>
<sequence length="115" mass="11706">MRFATLVLLLGAFLVPAPAAHAAAPATAHGSVSAQGPATAPGTAATRQDTGVRAAASGGRSRGGYRGTGGTGSDYSDGGRMAAWEIWLSVGILCALVVWWVVSVRRRKNRGRGSD</sequence>
<keyword evidence="5" id="KW-1185">Reference proteome</keyword>